<gene>
    <name evidence="3" type="ORF">FOZ63_005084</name>
</gene>
<evidence type="ECO:0000313" key="4">
    <source>
        <dbReference type="Proteomes" id="UP000553632"/>
    </source>
</evidence>
<evidence type="ECO:0000313" key="3">
    <source>
        <dbReference type="EMBL" id="KAF4740980.1"/>
    </source>
</evidence>
<keyword evidence="1" id="KW-0175">Coiled coil</keyword>
<dbReference type="EMBL" id="JABANO010012937">
    <property type="protein sequence ID" value="KAF4740980.1"/>
    <property type="molecule type" value="Genomic_DNA"/>
</dbReference>
<feature type="non-terminal residue" evidence="3">
    <location>
        <position position="1"/>
    </location>
</feature>
<feature type="non-terminal residue" evidence="3">
    <location>
        <position position="169"/>
    </location>
</feature>
<keyword evidence="2" id="KW-0472">Membrane</keyword>
<evidence type="ECO:0000256" key="2">
    <source>
        <dbReference type="SAM" id="Phobius"/>
    </source>
</evidence>
<dbReference type="AlphaFoldDB" id="A0A7J6T9A0"/>
<feature type="coiled-coil region" evidence="1">
    <location>
        <begin position="29"/>
        <end position="77"/>
    </location>
</feature>
<feature type="transmembrane region" description="Helical" evidence="2">
    <location>
        <begin position="83"/>
        <end position="105"/>
    </location>
</feature>
<dbReference type="Proteomes" id="UP000553632">
    <property type="component" value="Unassembled WGS sequence"/>
</dbReference>
<keyword evidence="2" id="KW-0812">Transmembrane</keyword>
<proteinExistence type="predicted"/>
<sequence length="169" mass="18609">FIGVAVKTTQVVVEPYGLNVIYYGRYQRLDSLEKAYKALEEENDTVKEQLKQREESLEDANTQVRERERQLQTAHQVSGLVNLAQVLCVGCLIPVLGALLLLLLAQPLLPPPLKDSEQEGTRNRGVRLPLGGMAVLRLMVVLSAAIGFLDSVISSHFCINCACCFVVNG</sequence>
<evidence type="ECO:0000256" key="1">
    <source>
        <dbReference type="SAM" id="Coils"/>
    </source>
</evidence>
<organism evidence="3 4">
    <name type="scientific">Perkinsus olseni</name>
    <name type="common">Perkinsus atlanticus</name>
    <dbReference type="NCBI Taxonomy" id="32597"/>
    <lineage>
        <taxon>Eukaryota</taxon>
        <taxon>Sar</taxon>
        <taxon>Alveolata</taxon>
        <taxon>Perkinsozoa</taxon>
        <taxon>Perkinsea</taxon>
        <taxon>Perkinsida</taxon>
        <taxon>Perkinsidae</taxon>
        <taxon>Perkinsus</taxon>
    </lineage>
</organism>
<accession>A0A7J6T9A0</accession>
<keyword evidence="4" id="KW-1185">Reference proteome</keyword>
<feature type="transmembrane region" description="Helical" evidence="2">
    <location>
        <begin position="126"/>
        <end position="149"/>
    </location>
</feature>
<reference evidence="3 4" key="1">
    <citation type="submission" date="2020-04" db="EMBL/GenBank/DDBJ databases">
        <title>Perkinsus olseni comparative genomics.</title>
        <authorList>
            <person name="Bogema D.R."/>
        </authorList>
    </citation>
    <scope>NUCLEOTIDE SEQUENCE [LARGE SCALE GENOMIC DNA]</scope>
    <source>
        <strain evidence="3 4">ATCC PRA-207</strain>
    </source>
</reference>
<comment type="caution">
    <text evidence="3">The sequence shown here is derived from an EMBL/GenBank/DDBJ whole genome shotgun (WGS) entry which is preliminary data.</text>
</comment>
<protein>
    <submittedName>
        <fullName evidence="3">Uncharacterized protein</fullName>
    </submittedName>
</protein>
<name>A0A7J6T9A0_PEROL</name>
<keyword evidence="2" id="KW-1133">Transmembrane helix</keyword>